<dbReference type="Proteomes" id="UP001589896">
    <property type="component" value="Unassembled WGS sequence"/>
</dbReference>
<accession>A0ABV6RSZ6</accession>
<evidence type="ECO:0000313" key="1">
    <source>
        <dbReference type="EMBL" id="MFC0679527.1"/>
    </source>
</evidence>
<gene>
    <name evidence="1" type="ORF">ACFFGH_16945</name>
</gene>
<dbReference type="EMBL" id="JBHLTG010000004">
    <property type="protein sequence ID" value="MFC0679527.1"/>
    <property type="molecule type" value="Genomic_DNA"/>
</dbReference>
<dbReference type="RefSeq" id="WP_386670408.1">
    <property type="nucleotide sequence ID" value="NZ_JBHLTG010000004.1"/>
</dbReference>
<sequence length="70" mass="7560">MNALTSLFSTSLPRPANRTNVLPMVARPTRRERDYGVGYGSSSGYATARTGYATAARAASGWTAPRYRFG</sequence>
<protein>
    <submittedName>
        <fullName evidence="1">Uncharacterized protein</fullName>
    </submittedName>
</protein>
<organism evidence="1 2">
    <name type="scientific">Lysobacter korlensis</name>
    <dbReference type="NCBI Taxonomy" id="553636"/>
    <lineage>
        <taxon>Bacteria</taxon>
        <taxon>Pseudomonadati</taxon>
        <taxon>Pseudomonadota</taxon>
        <taxon>Gammaproteobacteria</taxon>
        <taxon>Lysobacterales</taxon>
        <taxon>Lysobacteraceae</taxon>
        <taxon>Lysobacter</taxon>
    </lineage>
</organism>
<proteinExistence type="predicted"/>
<evidence type="ECO:0000313" key="2">
    <source>
        <dbReference type="Proteomes" id="UP001589896"/>
    </source>
</evidence>
<name>A0ABV6RSZ6_9GAMM</name>
<reference evidence="1 2" key="1">
    <citation type="submission" date="2024-09" db="EMBL/GenBank/DDBJ databases">
        <authorList>
            <person name="Sun Q."/>
            <person name="Mori K."/>
        </authorList>
    </citation>
    <scope>NUCLEOTIDE SEQUENCE [LARGE SCALE GENOMIC DNA]</scope>
    <source>
        <strain evidence="1 2">KCTC 23076</strain>
    </source>
</reference>
<comment type="caution">
    <text evidence="1">The sequence shown here is derived from an EMBL/GenBank/DDBJ whole genome shotgun (WGS) entry which is preliminary data.</text>
</comment>
<keyword evidence="2" id="KW-1185">Reference proteome</keyword>